<dbReference type="EMBL" id="QNVV01000009">
    <property type="protein sequence ID" value="REC47230.1"/>
    <property type="molecule type" value="Genomic_DNA"/>
</dbReference>
<comment type="subunit">
    <text evidence="4">Homodimer.</text>
</comment>
<name>A0A3D9B0S5_9FLAO</name>
<keyword evidence="14" id="KW-1133">Transmembrane helix</keyword>
<evidence type="ECO:0000313" key="16">
    <source>
        <dbReference type="EMBL" id="REC47230.1"/>
    </source>
</evidence>
<protein>
    <recommendedName>
        <fullName evidence="12">Outer membrane lipoprotein Blc</fullName>
    </recommendedName>
</protein>
<dbReference type="CDD" id="cd19438">
    <property type="entry name" value="lipocalin_Blc-like"/>
    <property type="match status" value="1"/>
</dbReference>
<keyword evidence="5" id="KW-0732">Signal</keyword>
<dbReference type="InterPro" id="IPR012674">
    <property type="entry name" value="Calycin"/>
</dbReference>
<evidence type="ECO:0000256" key="3">
    <source>
        <dbReference type="ARBA" id="ARBA00006889"/>
    </source>
</evidence>
<dbReference type="OrthoDB" id="594739at2"/>
<evidence type="ECO:0000256" key="13">
    <source>
        <dbReference type="PIRNR" id="PIRNR036893"/>
    </source>
</evidence>
<dbReference type="Gene3D" id="2.40.128.20">
    <property type="match status" value="1"/>
</dbReference>
<comment type="similarity">
    <text evidence="3 13">Belongs to the calycin superfamily. Lipocalin family.</text>
</comment>
<dbReference type="InterPro" id="IPR022272">
    <property type="entry name" value="Lipocalin_CS"/>
</dbReference>
<dbReference type="PRINTS" id="PR01171">
    <property type="entry name" value="BCTLIPOCALIN"/>
</dbReference>
<dbReference type="GO" id="GO:0008289">
    <property type="term" value="F:lipid binding"/>
    <property type="evidence" value="ECO:0007669"/>
    <property type="project" value="UniProtKB-KW"/>
</dbReference>
<evidence type="ECO:0000256" key="10">
    <source>
        <dbReference type="ARBA" id="ARBA00023288"/>
    </source>
</evidence>
<sequence length="184" mass="21260">MRTLHKILIPVSLGAIGLLIFNSCSVGIPRGATAVKNFDIKKYLGRWYEVARFDYRFEKNMDNVTAEYSANPDGTIQVRNKGYNYVKKVWEESIGEAKSVKDPSEARLKVSFFKPIWAGYNVIDIDEEYQYALVVGSNLKYLWILSRTTTIPESIRQRFLEKAKKIGYNTDELIWVKHNQDPVK</sequence>
<evidence type="ECO:0000256" key="9">
    <source>
        <dbReference type="ARBA" id="ARBA00023237"/>
    </source>
</evidence>
<evidence type="ECO:0000256" key="4">
    <source>
        <dbReference type="ARBA" id="ARBA00011738"/>
    </source>
</evidence>
<gene>
    <name evidence="16" type="ORF">DRF67_11455</name>
</gene>
<feature type="transmembrane region" description="Helical" evidence="14">
    <location>
        <begin position="7"/>
        <end position="28"/>
    </location>
</feature>
<keyword evidence="10" id="KW-0449">Lipoprotein</keyword>
<evidence type="ECO:0000256" key="12">
    <source>
        <dbReference type="ARBA" id="ARBA00071217"/>
    </source>
</evidence>
<dbReference type="InterPro" id="IPR022271">
    <property type="entry name" value="Lipocalin_ApoD"/>
</dbReference>
<evidence type="ECO:0000256" key="5">
    <source>
        <dbReference type="ARBA" id="ARBA00022729"/>
    </source>
</evidence>
<proteinExistence type="inferred from homology"/>
<dbReference type="GO" id="GO:0009279">
    <property type="term" value="C:cell outer membrane"/>
    <property type="evidence" value="ECO:0007669"/>
    <property type="project" value="UniProtKB-SubCell"/>
</dbReference>
<evidence type="ECO:0000256" key="1">
    <source>
        <dbReference type="ARBA" id="ARBA00004442"/>
    </source>
</evidence>
<comment type="caution">
    <text evidence="16">The sequence shown here is derived from an EMBL/GenBank/DDBJ whole genome shotgun (WGS) entry which is preliminary data.</text>
</comment>
<evidence type="ECO:0000313" key="17">
    <source>
        <dbReference type="Proteomes" id="UP000256257"/>
    </source>
</evidence>
<dbReference type="AlphaFoldDB" id="A0A3D9B0S5"/>
<evidence type="ECO:0000259" key="15">
    <source>
        <dbReference type="Pfam" id="PF08212"/>
    </source>
</evidence>
<reference evidence="16 17" key="1">
    <citation type="submission" date="2018-06" db="EMBL/GenBank/DDBJ databases">
        <title>Novel Chryseobacterium species.</title>
        <authorList>
            <person name="Newman J."/>
            <person name="Hugo C."/>
            <person name="Oosthuizen L."/>
            <person name="Charimba G."/>
        </authorList>
    </citation>
    <scope>NUCLEOTIDE SEQUENCE [LARGE SCALE GENOMIC DNA]</scope>
    <source>
        <strain evidence="16 17">7_F195</strain>
    </source>
</reference>
<dbReference type="RefSeq" id="WP_115928441.1">
    <property type="nucleotide sequence ID" value="NZ_QNVV01000009.1"/>
</dbReference>
<evidence type="ECO:0000256" key="2">
    <source>
        <dbReference type="ARBA" id="ARBA00004635"/>
    </source>
</evidence>
<evidence type="ECO:0000256" key="7">
    <source>
        <dbReference type="ARBA" id="ARBA00023136"/>
    </source>
</evidence>
<evidence type="ECO:0000256" key="6">
    <source>
        <dbReference type="ARBA" id="ARBA00023121"/>
    </source>
</evidence>
<keyword evidence="14" id="KW-0812">Transmembrane</keyword>
<keyword evidence="17" id="KW-1185">Reference proteome</keyword>
<dbReference type="Pfam" id="PF08212">
    <property type="entry name" value="Lipocalin_2"/>
    <property type="match status" value="1"/>
</dbReference>
<keyword evidence="8" id="KW-0564">Palmitate</keyword>
<organism evidence="16 17">
    <name type="scientific">Chryseobacterium pennipullorum</name>
    <dbReference type="NCBI Taxonomy" id="2258963"/>
    <lineage>
        <taxon>Bacteria</taxon>
        <taxon>Pseudomonadati</taxon>
        <taxon>Bacteroidota</taxon>
        <taxon>Flavobacteriia</taxon>
        <taxon>Flavobacteriales</taxon>
        <taxon>Weeksellaceae</taxon>
        <taxon>Chryseobacterium group</taxon>
        <taxon>Chryseobacterium</taxon>
    </lineage>
</organism>
<evidence type="ECO:0000256" key="8">
    <source>
        <dbReference type="ARBA" id="ARBA00023139"/>
    </source>
</evidence>
<dbReference type="PANTHER" id="PTHR10612:SF34">
    <property type="entry name" value="APOLIPOPROTEIN D"/>
    <property type="match status" value="1"/>
</dbReference>
<dbReference type="FunFam" id="2.40.128.20:FF:000002">
    <property type="entry name" value="Outer membrane lipoprotein Blc"/>
    <property type="match status" value="1"/>
</dbReference>
<dbReference type="InterPro" id="IPR002446">
    <property type="entry name" value="Lipocalin_bac"/>
</dbReference>
<dbReference type="PANTHER" id="PTHR10612">
    <property type="entry name" value="APOLIPOPROTEIN D"/>
    <property type="match status" value="1"/>
</dbReference>
<feature type="domain" description="Lipocalin/cytosolic fatty-acid binding" evidence="15">
    <location>
        <begin position="38"/>
        <end position="177"/>
    </location>
</feature>
<keyword evidence="7 14" id="KW-0472">Membrane</keyword>
<keyword evidence="6" id="KW-0446">Lipid-binding</keyword>
<dbReference type="PROSITE" id="PS00213">
    <property type="entry name" value="LIPOCALIN"/>
    <property type="match status" value="1"/>
</dbReference>
<dbReference type="GO" id="GO:0006950">
    <property type="term" value="P:response to stress"/>
    <property type="evidence" value="ECO:0007669"/>
    <property type="project" value="UniProtKB-ARBA"/>
</dbReference>
<accession>A0A3D9B0S5</accession>
<dbReference type="InterPro" id="IPR000566">
    <property type="entry name" value="Lipocln_cytosolic_FA-bd_dom"/>
</dbReference>
<comment type="subcellular location">
    <subcellularLocation>
        <location evidence="1">Cell outer membrane</location>
    </subcellularLocation>
    <subcellularLocation>
        <location evidence="2">Membrane</location>
        <topology evidence="2">Lipid-anchor</topology>
    </subcellularLocation>
</comment>
<dbReference type="Proteomes" id="UP000256257">
    <property type="component" value="Unassembled WGS sequence"/>
</dbReference>
<keyword evidence="9" id="KW-0998">Cell outer membrane</keyword>
<evidence type="ECO:0000256" key="11">
    <source>
        <dbReference type="ARBA" id="ARBA00057024"/>
    </source>
</evidence>
<evidence type="ECO:0000256" key="14">
    <source>
        <dbReference type="SAM" id="Phobius"/>
    </source>
</evidence>
<comment type="function">
    <text evidence="11">Involved in the storage or transport of lipids necessary for membrane maintenance under stressful conditions. Displays a binding preference for lysophospholipids.</text>
</comment>
<dbReference type="PIRSF" id="PIRSF036893">
    <property type="entry name" value="Lipocalin_ApoD"/>
    <property type="match status" value="1"/>
</dbReference>
<dbReference type="SUPFAM" id="SSF50814">
    <property type="entry name" value="Lipocalins"/>
    <property type="match status" value="1"/>
</dbReference>
<dbReference type="InterPro" id="IPR047202">
    <property type="entry name" value="Lipocalin_Blc-like_dom"/>
</dbReference>